<dbReference type="Proteomes" id="UP000822476">
    <property type="component" value="Unassembled WGS sequence"/>
</dbReference>
<comment type="caution">
    <text evidence="1">The sequence shown here is derived from an EMBL/GenBank/DDBJ whole genome shotgun (WGS) entry which is preliminary data.</text>
</comment>
<keyword evidence="2" id="KW-1185">Reference proteome</keyword>
<evidence type="ECO:0000313" key="2">
    <source>
        <dbReference type="Proteomes" id="UP000822476"/>
    </source>
</evidence>
<protein>
    <submittedName>
        <fullName evidence="1">Uncharacterized protein</fullName>
    </submittedName>
</protein>
<accession>A0A8S9YTM1</accession>
<sequence>MYRFTYGSISPRTSLSHTLHIPMTLLTKLDVGMITPIEPLVLSMLVSRGLMHHSLPVLQAGGWKWVGIFLRKVLTVLLQYHLSDALSYILLSQRTGWKPRWFSCTGGVS</sequence>
<evidence type="ECO:0000313" key="1">
    <source>
        <dbReference type="EMBL" id="KAF7258082.1"/>
    </source>
</evidence>
<organism evidence="1 2">
    <name type="scientific">Paragonimus skrjabini miyazakii</name>
    <dbReference type="NCBI Taxonomy" id="59628"/>
    <lineage>
        <taxon>Eukaryota</taxon>
        <taxon>Metazoa</taxon>
        <taxon>Spiralia</taxon>
        <taxon>Lophotrochozoa</taxon>
        <taxon>Platyhelminthes</taxon>
        <taxon>Trematoda</taxon>
        <taxon>Digenea</taxon>
        <taxon>Plagiorchiida</taxon>
        <taxon>Troglotremata</taxon>
        <taxon>Troglotrematidae</taxon>
        <taxon>Paragonimus</taxon>
    </lineage>
</organism>
<proteinExistence type="predicted"/>
<reference evidence="1" key="1">
    <citation type="submission" date="2019-07" db="EMBL/GenBank/DDBJ databases">
        <title>Annotation for the trematode Paragonimus miyazaki's.</title>
        <authorList>
            <person name="Choi Y.-J."/>
        </authorList>
    </citation>
    <scope>NUCLEOTIDE SEQUENCE</scope>
    <source>
        <strain evidence="1">Japan</strain>
    </source>
</reference>
<dbReference type="EMBL" id="JTDE01001956">
    <property type="protein sequence ID" value="KAF7258082.1"/>
    <property type="molecule type" value="Genomic_DNA"/>
</dbReference>
<dbReference type="AlphaFoldDB" id="A0A8S9YTM1"/>
<gene>
    <name evidence="1" type="ORF">EG68_04688</name>
</gene>
<name>A0A8S9YTM1_9TREM</name>